<dbReference type="PANTHER" id="PTHR43744">
    <property type="entry name" value="ABC TRANSPORTER PERMEASE PROTEIN MG189-RELATED-RELATED"/>
    <property type="match status" value="1"/>
</dbReference>
<dbReference type="PANTHER" id="PTHR43744:SF9">
    <property type="entry name" value="POLYGALACTURONAN_RHAMNOGALACTURONAN TRANSPORT SYSTEM PERMEASE PROTEIN YTCP"/>
    <property type="match status" value="1"/>
</dbReference>
<dbReference type="RefSeq" id="WP_113032584.1">
    <property type="nucleotide sequence ID" value="NZ_QMFB01000011.1"/>
</dbReference>
<comment type="similarity">
    <text evidence="7">Belongs to the binding-protein-dependent transport system permease family.</text>
</comment>
<evidence type="ECO:0000256" key="4">
    <source>
        <dbReference type="ARBA" id="ARBA00022692"/>
    </source>
</evidence>
<dbReference type="GO" id="GO:0055085">
    <property type="term" value="P:transmembrane transport"/>
    <property type="evidence" value="ECO:0007669"/>
    <property type="project" value="InterPro"/>
</dbReference>
<name>A0A329MIL7_9BACL</name>
<dbReference type="InterPro" id="IPR000515">
    <property type="entry name" value="MetI-like"/>
</dbReference>
<gene>
    <name evidence="9" type="ORF">DQG23_19665</name>
</gene>
<proteinExistence type="inferred from homology"/>
<evidence type="ECO:0000256" key="2">
    <source>
        <dbReference type="ARBA" id="ARBA00022448"/>
    </source>
</evidence>
<feature type="domain" description="ABC transmembrane type-1" evidence="8">
    <location>
        <begin position="78"/>
        <end position="281"/>
    </location>
</feature>
<dbReference type="CDD" id="cd06261">
    <property type="entry name" value="TM_PBP2"/>
    <property type="match status" value="1"/>
</dbReference>
<feature type="transmembrane region" description="Helical" evidence="7">
    <location>
        <begin position="113"/>
        <end position="138"/>
    </location>
</feature>
<dbReference type="GO" id="GO:0005886">
    <property type="term" value="C:plasma membrane"/>
    <property type="evidence" value="ECO:0007669"/>
    <property type="project" value="UniProtKB-SubCell"/>
</dbReference>
<sequence length="296" mass="32706">MSYVLKKSKADSAVDTVLYAVLAAFALATLFPLYYVFVVSVTPFAELMRNGGFVILPNQVTFDAYKEIFSSSRIPRALQVTVTITLLGTFLNLVVTTLLAYPLSKKFVPGRSFFLLAIVFTMLFSGGLIPSYLVVRAIGLYDTIWALVVPGMVSAFNLLIMKTYFESLPAELEDAAKVDGCGDVSTLARIVLPLSMPIMATLGLFYGVTHWNEYFKGIMYISDRSLYPMQVLLRNMIQTPNVSQELMITNTLQAAQLPPETIKMATVVVAIVPILLVYPFLQKYFIKGMLIGAVKG</sequence>
<dbReference type="OrthoDB" id="9810086at2"/>
<feature type="transmembrane region" description="Helical" evidence="7">
    <location>
        <begin position="77"/>
        <end position="101"/>
    </location>
</feature>
<evidence type="ECO:0000313" key="10">
    <source>
        <dbReference type="Proteomes" id="UP000250369"/>
    </source>
</evidence>
<evidence type="ECO:0000256" key="5">
    <source>
        <dbReference type="ARBA" id="ARBA00022989"/>
    </source>
</evidence>
<comment type="subcellular location">
    <subcellularLocation>
        <location evidence="1 7">Cell membrane</location>
        <topology evidence="1 7">Multi-pass membrane protein</topology>
    </subcellularLocation>
</comment>
<evidence type="ECO:0000256" key="7">
    <source>
        <dbReference type="RuleBase" id="RU363032"/>
    </source>
</evidence>
<evidence type="ECO:0000313" key="9">
    <source>
        <dbReference type="EMBL" id="RAV19679.1"/>
    </source>
</evidence>
<evidence type="ECO:0000259" key="8">
    <source>
        <dbReference type="PROSITE" id="PS50928"/>
    </source>
</evidence>
<keyword evidence="4 7" id="KW-0812">Transmembrane</keyword>
<keyword evidence="6 7" id="KW-0472">Membrane</keyword>
<accession>A0A329MIL7</accession>
<evidence type="ECO:0000256" key="6">
    <source>
        <dbReference type="ARBA" id="ARBA00023136"/>
    </source>
</evidence>
<dbReference type="Gene3D" id="1.10.3720.10">
    <property type="entry name" value="MetI-like"/>
    <property type="match status" value="1"/>
</dbReference>
<feature type="transmembrane region" description="Helical" evidence="7">
    <location>
        <begin position="16"/>
        <end position="37"/>
    </location>
</feature>
<organism evidence="9 10">
    <name type="scientific">Paenibacillus contaminans</name>
    <dbReference type="NCBI Taxonomy" id="450362"/>
    <lineage>
        <taxon>Bacteria</taxon>
        <taxon>Bacillati</taxon>
        <taxon>Bacillota</taxon>
        <taxon>Bacilli</taxon>
        <taxon>Bacillales</taxon>
        <taxon>Paenibacillaceae</taxon>
        <taxon>Paenibacillus</taxon>
    </lineage>
</organism>
<comment type="caution">
    <text evidence="9">The sequence shown here is derived from an EMBL/GenBank/DDBJ whole genome shotgun (WGS) entry which is preliminary data.</text>
</comment>
<dbReference type="Proteomes" id="UP000250369">
    <property type="component" value="Unassembled WGS sequence"/>
</dbReference>
<dbReference type="AlphaFoldDB" id="A0A329MIL7"/>
<evidence type="ECO:0000256" key="1">
    <source>
        <dbReference type="ARBA" id="ARBA00004651"/>
    </source>
</evidence>
<feature type="transmembrane region" description="Helical" evidence="7">
    <location>
        <begin position="186"/>
        <end position="206"/>
    </location>
</feature>
<keyword evidence="3" id="KW-1003">Cell membrane</keyword>
<evidence type="ECO:0000256" key="3">
    <source>
        <dbReference type="ARBA" id="ARBA00022475"/>
    </source>
</evidence>
<keyword evidence="5 7" id="KW-1133">Transmembrane helix</keyword>
<dbReference type="EMBL" id="QMFB01000011">
    <property type="protein sequence ID" value="RAV19679.1"/>
    <property type="molecule type" value="Genomic_DNA"/>
</dbReference>
<reference evidence="9 10" key="1">
    <citation type="journal article" date="2009" name="Int. J. Syst. Evol. Microbiol.">
        <title>Paenibacillus contaminans sp. nov., isolated from a contaminated laboratory plate.</title>
        <authorList>
            <person name="Chou J.H."/>
            <person name="Lee J.H."/>
            <person name="Lin M.C."/>
            <person name="Chang P.S."/>
            <person name="Arun A.B."/>
            <person name="Young C.C."/>
            <person name="Chen W.M."/>
        </authorList>
    </citation>
    <scope>NUCLEOTIDE SEQUENCE [LARGE SCALE GENOMIC DNA]</scope>
    <source>
        <strain evidence="9 10">CKOBP-6</strain>
    </source>
</reference>
<dbReference type="InterPro" id="IPR035906">
    <property type="entry name" value="MetI-like_sf"/>
</dbReference>
<feature type="transmembrane region" description="Helical" evidence="7">
    <location>
        <begin position="262"/>
        <end position="281"/>
    </location>
</feature>
<protein>
    <submittedName>
        <fullName evidence="9">ABC transporter permease</fullName>
    </submittedName>
</protein>
<dbReference type="Pfam" id="PF00528">
    <property type="entry name" value="BPD_transp_1"/>
    <property type="match status" value="1"/>
</dbReference>
<dbReference type="SUPFAM" id="SSF161098">
    <property type="entry name" value="MetI-like"/>
    <property type="match status" value="1"/>
</dbReference>
<feature type="transmembrane region" description="Helical" evidence="7">
    <location>
        <begin position="144"/>
        <end position="165"/>
    </location>
</feature>
<dbReference type="PROSITE" id="PS50928">
    <property type="entry name" value="ABC_TM1"/>
    <property type="match status" value="1"/>
</dbReference>
<keyword evidence="10" id="KW-1185">Reference proteome</keyword>
<keyword evidence="2 7" id="KW-0813">Transport</keyword>